<evidence type="ECO:0000256" key="21">
    <source>
        <dbReference type="ARBA" id="ARBA00025916"/>
    </source>
</evidence>
<feature type="region of interest" description="Disordered" evidence="24">
    <location>
        <begin position="279"/>
        <end position="547"/>
    </location>
</feature>
<dbReference type="EMBL" id="LSYS01003385">
    <property type="protein sequence ID" value="OPJ83200.1"/>
    <property type="molecule type" value="Genomic_DNA"/>
</dbReference>
<keyword evidence="18" id="KW-0804">Transcription</keyword>
<comment type="caution">
    <text evidence="26">The sequence shown here is derived from an EMBL/GenBank/DDBJ whole genome shotgun (WGS) entry which is preliminary data.</text>
</comment>
<evidence type="ECO:0000256" key="20">
    <source>
        <dbReference type="ARBA" id="ARBA00023242"/>
    </source>
</evidence>
<feature type="region of interest" description="Disordered" evidence="24">
    <location>
        <begin position="631"/>
        <end position="720"/>
    </location>
</feature>
<dbReference type="AlphaFoldDB" id="A0A1V4KFG5"/>
<evidence type="ECO:0000256" key="17">
    <source>
        <dbReference type="ARBA" id="ARBA00023159"/>
    </source>
</evidence>
<evidence type="ECO:0000256" key="5">
    <source>
        <dbReference type="ARBA" id="ARBA00022443"/>
    </source>
</evidence>
<feature type="region of interest" description="Disordered" evidence="24">
    <location>
        <begin position="971"/>
        <end position="1001"/>
    </location>
</feature>
<keyword evidence="5 22" id="KW-0728">SH3 domain</keyword>
<evidence type="ECO:0000313" key="26">
    <source>
        <dbReference type="EMBL" id="OPJ83200.1"/>
    </source>
</evidence>
<evidence type="ECO:0000256" key="22">
    <source>
        <dbReference type="PROSITE-ProRule" id="PRU00192"/>
    </source>
</evidence>
<evidence type="ECO:0000256" key="3">
    <source>
        <dbReference type="ARBA" id="ARBA00010386"/>
    </source>
</evidence>
<feature type="compositionally biased region" description="Basic and acidic residues" evidence="24">
    <location>
        <begin position="637"/>
        <end position="684"/>
    </location>
</feature>
<comment type="subcellular location">
    <subcellularLocation>
        <location evidence="2">Cell junction</location>
        <location evidence="2">Desmosome</location>
    </subcellularLocation>
    <subcellularLocation>
        <location evidence="1">Nucleus speckle</location>
    </subcellularLocation>
</comment>
<dbReference type="GO" id="GO:0030057">
    <property type="term" value="C:desmosome"/>
    <property type="evidence" value="ECO:0007669"/>
    <property type="project" value="UniProtKB-SubCell"/>
</dbReference>
<keyword evidence="19" id="KW-0508">mRNA splicing</keyword>
<dbReference type="Proteomes" id="UP000190648">
    <property type="component" value="Unassembled WGS sequence"/>
</dbReference>
<dbReference type="GO" id="GO:0016607">
    <property type="term" value="C:nuclear speck"/>
    <property type="evidence" value="ECO:0007669"/>
    <property type="project" value="UniProtKB-SubCell"/>
</dbReference>
<keyword evidence="8" id="KW-0597">Phosphoprotein</keyword>
<feature type="compositionally biased region" description="Acidic residues" evidence="24">
    <location>
        <begin position="403"/>
        <end position="420"/>
    </location>
</feature>
<feature type="compositionally biased region" description="Low complexity" evidence="24">
    <location>
        <begin position="469"/>
        <end position="496"/>
    </location>
</feature>
<dbReference type="Gene3D" id="2.30.30.40">
    <property type="entry name" value="SH3 Domains"/>
    <property type="match status" value="1"/>
</dbReference>
<accession>A0A1V4KFG5</accession>
<feature type="compositionally biased region" description="Basic and acidic residues" evidence="24">
    <location>
        <begin position="23"/>
        <end position="36"/>
    </location>
</feature>
<evidence type="ECO:0000256" key="13">
    <source>
        <dbReference type="ARBA" id="ARBA00022990"/>
    </source>
</evidence>
<feature type="compositionally biased region" description="Basic and acidic residues" evidence="24">
    <location>
        <begin position="971"/>
        <end position="983"/>
    </location>
</feature>
<feature type="compositionally biased region" description="Basic and acidic residues" evidence="24">
    <location>
        <begin position="279"/>
        <end position="315"/>
    </location>
</feature>
<keyword evidence="12" id="KW-0965">Cell junction</keyword>
<keyword evidence="15 23" id="KW-0175">Coiled coil</keyword>
<dbReference type="InterPro" id="IPR001452">
    <property type="entry name" value="SH3_domain"/>
</dbReference>
<feature type="domain" description="SH3" evidence="25">
    <location>
        <begin position="541"/>
        <end position="603"/>
    </location>
</feature>
<evidence type="ECO:0000256" key="11">
    <source>
        <dbReference type="ARBA" id="ARBA00022843"/>
    </source>
</evidence>
<evidence type="ECO:0000256" key="10">
    <source>
        <dbReference type="ARBA" id="ARBA00022728"/>
    </source>
</evidence>
<reference evidence="26 27" key="1">
    <citation type="submission" date="2016-02" db="EMBL/GenBank/DDBJ databases">
        <title>Band-tailed pigeon sequencing and assembly.</title>
        <authorList>
            <person name="Soares A.E."/>
            <person name="Novak B.J."/>
            <person name="Rice E.S."/>
            <person name="O'Connell B."/>
            <person name="Chang D."/>
            <person name="Weber S."/>
            <person name="Shapiro B."/>
        </authorList>
    </citation>
    <scope>NUCLEOTIDE SEQUENCE [LARGE SCALE GENOMIC DNA]</scope>
    <source>
        <strain evidence="26">BTP2013</strain>
        <tissue evidence="26">Blood</tissue>
    </source>
</reference>
<keyword evidence="6" id="KW-0488">Methylation</keyword>
<dbReference type="InterPro" id="IPR006787">
    <property type="entry name" value="Pinin_SDK_N"/>
</dbReference>
<proteinExistence type="inferred from homology"/>
<evidence type="ECO:0000256" key="18">
    <source>
        <dbReference type="ARBA" id="ARBA00023163"/>
    </source>
</evidence>
<comment type="subunit">
    <text evidence="21">Found in a mRNA splicing-dependent exon junction complex (EJC). Found in a complex with SR proteins. Found in a mRNP complex with RNPS1. Component of the PSAP complex consisting of RNPS1, SAP18 and PNN. Interacts with PNISR, CTBP1, CTBP2, KRT8, KRT18, KRT19, PS1D/PNO40, PPIG, RNPS1, SFRS4 and SRRM2. Identified in the spliceosome C complex.</text>
</comment>
<dbReference type="PANTHER" id="PTHR12707">
    <property type="entry name" value="PINN"/>
    <property type="match status" value="1"/>
</dbReference>
<dbReference type="Pfam" id="PF07653">
    <property type="entry name" value="SH3_2"/>
    <property type="match status" value="1"/>
</dbReference>
<comment type="similarity">
    <text evidence="3">Belongs to the pinin family.</text>
</comment>
<keyword evidence="17" id="KW-0010">Activator</keyword>
<evidence type="ECO:0000256" key="8">
    <source>
        <dbReference type="ARBA" id="ARBA00022553"/>
    </source>
</evidence>
<keyword evidence="14" id="KW-0805">Transcription regulation</keyword>
<feature type="compositionally biased region" description="Basic and acidic residues" evidence="24">
    <location>
        <begin position="805"/>
        <end position="815"/>
    </location>
</feature>
<keyword evidence="13" id="KW-0007">Acetylation</keyword>
<dbReference type="Pfam" id="PF04696">
    <property type="entry name" value="Pinin_SDK_memA"/>
    <property type="match status" value="1"/>
</dbReference>
<dbReference type="InterPro" id="IPR039853">
    <property type="entry name" value="Pinin"/>
</dbReference>
<keyword evidence="27" id="KW-1185">Reference proteome</keyword>
<evidence type="ECO:0000256" key="12">
    <source>
        <dbReference type="ARBA" id="ARBA00022949"/>
    </source>
</evidence>
<feature type="compositionally biased region" description="Basic and acidic residues" evidence="24">
    <location>
        <begin position="359"/>
        <end position="395"/>
    </location>
</feature>
<feature type="coiled-coil region" evidence="23">
    <location>
        <begin position="163"/>
        <end position="228"/>
    </location>
</feature>
<feature type="compositionally biased region" description="Polar residues" evidence="24">
    <location>
        <begin position="708"/>
        <end position="720"/>
    </location>
</feature>
<evidence type="ECO:0000256" key="4">
    <source>
        <dbReference type="ARBA" id="ARBA00020056"/>
    </source>
</evidence>
<name>A0A1V4KFG5_PATFA</name>
<evidence type="ECO:0000256" key="23">
    <source>
        <dbReference type="SAM" id="Coils"/>
    </source>
</evidence>
<evidence type="ECO:0000256" key="1">
    <source>
        <dbReference type="ARBA" id="ARBA00004324"/>
    </source>
</evidence>
<keyword evidence="7" id="KW-1017">Isopeptide bond</keyword>
<dbReference type="Pfam" id="PF04697">
    <property type="entry name" value="Pinin_SDK_N"/>
    <property type="match status" value="1"/>
</dbReference>
<feature type="region of interest" description="Disordered" evidence="24">
    <location>
        <begin position="803"/>
        <end position="826"/>
    </location>
</feature>
<evidence type="ECO:0000313" key="27">
    <source>
        <dbReference type="Proteomes" id="UP000190648"/>
    </source>
</evidence>
<evidence type="ECO:0000256" key="2">
    <source>
        <dbReference type="ARBA" id="ARBA00004568"/>
    </source>
</evidence>
<dbReference type="STRING" id="372326.A0A1V4KFG5"/>
<feature type="compositionally biased region" description="Polar residues" evidence="24">
    <location>
        <begin position="518"/>
        <end position="528"/>
    </location>
</feature>
<protein>
    <recommendedName>
        <fullName evidence="4">Pinin</fullName>
    </recommendedName>
</protein>
<feature type="compositionally biased region" description="Basic and acidic residues" evidence="24">
    <location>
        <begin position="87"/>
        <end position="100"/>
    </location>
</feature>
<feature type="region of interest" description="Disordered" evidence="24">
    <location>
        <begin position="23"/>
        <end position="140"/>
    </location>
</feature>
<keyword evidence="16" id="KW-0238">DNA-binding</keyword>
<organism evidence="26 27">
    <name type="scientific">Patagioenas fasciata monilis</name>
    <dbReference type="NCBI Taxonomy" id="372326"/>
    <lineage>
        <taxon>Eukaryota</taxon>
        <taxon>Metazoa</taxon>
        <taxon>Chordata</taxon>
        <taxon>Craniata</taxon>
        <taxon>Vertebrata</taxon>
        <taxon>Euteleostomi</taxon>
        <taxon>Archelosauria</taxon>
        <taxon>Archosauria</taxon>
        <taxon>Dinosauria</taxon>
        <taxon>Saurischia</taxon>
        <taxon>Theropoda</taxon>
        <taxon>Coelurosauria</taxon>
        <taxon>Aves</taxon>
        <taxon>Neognathae</taxon>
        <taxon>Neoaves</taxon>
        <taxon>Columbimorphae</taxon>
        <taxon>Columbiformes</taxon>
        <taxon>Columbidae</taxon>
        <taxon>Patagioenas</taxon>
    </lineage>
</organism>
<feature type="compositionally biased region" description="Basic and acidic residues" evidence="24">
    <location>
        <begin position="120"/>
        <end position="139"/>
    </location>
</feature>
<dbReference type="InterPro" id="IPR036028">
    <property type="entry name" value="SH3-like_dom_sf"/>
</dbReference>
<evidence type="ECO:0000256" key="14">
    <source>
        <dbReference type="ARBA" id="ARBA00023015"/>
    </source>
</evidence>
<keyword evidence="20" id="KW-0539">Nucleus</keyword>
<dbReference type="InterPro" id="IPR006786">
    <property type="entry name" value="Pinin_SDK_MemA"/>
</dbReference>
<dbReference type="GO" id="GO:0071013">
    <property type="term" value="C:catalytic step 2 spliceosome"/>
    <property type="evidence" value="ECO:0007669"/>
    <property type="project" value="TreeGrafter"/>
</dbReference>
<evidence type="ECO:0000259" key="25">
    <source>
        <dbReference type="PROSITE" id="PS50002"/>
    </source>
</evidence>
<evidence type="ECO:0000256" key="7">
    <source>
        <dbReference type="ARBA" id="ARBA00022499"/>
    </source>
</evidence>
<dbReference type="PANTHER" id="PTHR12707:SF0">
    <property type="entry name" value="PININ"/>
    <property type="match status" value="1"/>
</dbReference>
<dbReference type="GO" id="GO:0003677">
    <property type="term" value="F:DNA binding"/>
    <property type="evidence" value="ECO:0007669"/>
    <property type="project" value="UniProtKB-KW"/>
</dbReference>
<gene>
    <name evidence="26" type="primary">PNN</name>
    <name evidence="26" type="ORF">AV530_010590</name>
</gene>
<keyword evidence="9" id="KW-0507">mRNA processing</keyword>
<dbReference type="OrthoDB" id="6627676at2759"/>
<keyword evidence="10" id="KW-0747">Spliceosome</keyword>
<dbReference type="GO" id="GO:0006397">
    <property type="term" value="P:mRNA processing"/>
    <property type="evidence" value="ECO:0007669"/>
    <property type="project" value="UniProtKB-KW"/>
</dbReference>
<evidence type="ECO:0000256" key="15">
    <source>
        <dbReference type="ARBA" id="ARBA00023054"/>
    </source>
</evidence>
<evidence type="ECO:0000256" key="19">
    <source>
        <dbReference type="ARBA" id="ARBA00023187"/>
    </source>
</evidence>
<dbReference type="PROSITE" id="PS50002">
    <property type="entry name" value="SH3"/>
    <property type="match status" value="1"/>
</dbReference>
<evidence type="ECO:0000256" key="16">
    <source>
        <dbReference type="ARBA" id="ARBA00023125"/>
    </source>
</evidence>
<dbReference type="SMART" id="SM00326">
    <property type="entry name" value="SH3"/>
    <property type="match status" value="1"/>
</dbReference>
<dbReference type="GO" id="GO:0008380">
    <property type="term" value="P:RNA splicing"/>
    <property type="evidence" value="ECO:0007669"/>
    <property type="project" value="UniProtKB-KW"/>
</dbReference>
<dbReference type="SUPFAM" id="SSF50044">
    <property type="entry name" value="SH3-domain"/>
    <property type="match status" value="1"/>
</dbReference>
<evidence type="ECO:0000256" key="6">
    <source>
        <dbReference type="ARBA" id="ARBA00022481"/>
    </source>
</evidence>
<keyword evidence="11" id="KW-0832">Ubl conjugation</keyword>
<evidence type="ECO:0000256" key="9">
    <source>
        <dbReference type="ARBA" id="ARBA00022664"/>
    </source>
</evidence>
<feature type="compositionally biased region" description="Basic and acidic residues" evidence="24">
    <location>
        <begin position="446"/>
        <end position="468"/>
    </location>
</feature>
<sequence length="1117" mass="126872">MAVAVRALQEQLEKAKESLKHVDENIRKLTGRDPNDVRPPQNRLLALTGPGGGRGRGSLLLRRGFSDSGGGPPAKQRDLEGATSRLGGERRTRRESRQESDAEDDDIKKPALPSSVVATSKERTRRDLIQDQNMDEKGKQRNRRIFGLLMGTLQKFKQESTVSTEKQKRRQEIEQKLEVQAEEERKQVENERRELFEERRAKQTELRLLEQKVELAQLQEEWNEHNAKIIKYIRTKTKPHLFYIPGRMCPATQKLMEDSQKKMNAIFESRRNEFAEQINKMEARPRRQSMKEKEQQELQKEEKKEEQNKEQEEGKAAQQVEELETGNQHNDVEMEEVGEEKGKIGSGHSDAEKEQEEDEQKHEMEMKVEEATEVRENDKQQDGQHEELRVIKEESENIQPVDNEQDVAEMNEADSVELVENENGKEVEPEAECDAQPEKVCSVPSPKKDKGIKPEIESEPEEKQEKAPEAQPDPAAEALSQPQSVPLPQSPQLSQSTQDTEPQADKDEDAVVSVKVTEAQTEQSQTLSVEIKNKTRSRSRAAMSRVRTTTDYLGPDCRYLNFKPGEEITVYSKLSRKNENLWTGSKGKDFGYFPKDAVKVEQVLTTEEVEVLTKETDFVCLHGDKYTFENENNALPEHNKESEYSSSDAESKLHENELLKHTRDSMQKEERIESVSENDCKECYTQEESASKKLVRKNENRKDDNEEPQTQTSLPLEPIPTQSSWIAGWFTTGSKNDEEPLRAITESLEEYKYRGRKIMVAAENDLEEPNDKEEQKPPASAWFQGGLMDLLYFGEQNVDVGLASEKSDPQNHDDSSVPGHSSNEEETAVTALLAYEEGKSEGQESKSNWFNLGLSHVFNFGLALEDQRSRETKDQTNKNEELQPLDHETVKAVTGEEDEENYAHEVTDSYSNMPNLGKIPASMHTLNGTKSTSNSTESYFDILTGDKEKPLEPYSSVQDLVLESQLLKNAEAKQRNQESESKHVQSGVGSRRKLLGETPEKVHEMNAPVDSEHNSDQHSKAIVLPPVNSGEKMDSSVVDFPFDVKKPFSDAIQNYIPSNEGGWIYEMLLCLNAAEIGELIKYVFSAVASIIKKLKRPLRPKGDTSITGKSTTLHCEN</sequence>
<evidence type="ECO:0000256" key="24">
    <source>
        <dbReference type="SAM" id="MobiDB-lite"/>
    </source>
</evidence>